<dbReference type="Pfam" id="PF00651">
    <property type="entry name" value="BTB"/>
    <property type="match status" value="1"/>
</dbReference>
<dbReference type="InterPro" id="IPR000210">
    <property type="entry name" value="BTB/POZ_dom"/>
</dbReference>
<evidence type="ECO:0000313" key="3">
    <source>
        <dbReference type="Proteomes" id="UP000887013"/>
    </source>
</evidence>
<dbReference type="Gene3D" id="1.25.40.420">
    <property type="match status" value="1"/>
</dbReference>
<dbReference type="PANTHER" id="PTHR24413">
    <property type="entry name" value="SPECKLE-TYPE POZ PROTEIN"/>
    <property type="match status" value="1"/>
</dbReference>
<dbReference type="EMBL" id="BMAW01013469">
    <property type="protein sequence ID" value="GFT34201.1"/>
    <property type="molecule type" value="Genomic_DNA"/>
</dbReference>
<name>A0A8X6NTF5_NEPPI</name>
<dbReference type="SMART" id="SM00225">
    <property type="entry name" value="BTB"/>
    <property type="match status" value="1"/>
</dbReference>
<comment type="caution">
    <text evidence="2">The sequence shown here is derived from an EMBL/GenBank/DDBJ whole genome shotgun (WGS) entry which is preliminary data.</text>
</comment>
<dbReference type="AlphaFoldDB" id="A0A8X6NTF5"/>
<sequence length="333" mass="38133">MFRKDLTYDDKKRFVWRYALSPEWTMICVRSKNKPCIPDVIEIHRKSTTGEFLISGTLQLDADRQNQHIAKKIFIQFIENGYSLTRMSMLYFYNIAKSPDLFLMTGNINISEIPGKCVIDFVSMEDSKRNEYLSLLQLSEDFGRLLEVPSLSDVKLKCGNEIIPAHKSILSSRSPVFAAMFRNEQMKEARENEVDIVDIDVSVLRSMLSCIYTGKTGDLTFPLASDLLVAADKYLLPWLKKACCNYLKKIVSTSNVVEILILGDVLAPDLKDFVMEFICNRCDHFSVLQGSEDWKALEKMRPCLVVEVLNSVVRAQEQKLNESKTKVNSRLKI</sequence>
<accession>A0A8X6NTF5</accession>
<proteinExistence type="predicted"/>
<evidence type="ECO:0000313" key="2">
    <source>
        <dbReference type="EMBL" id="GFT34201.1"/>
    </source>
</evidence>
<dbReference type="SUPFAM" id="SSF54695">
    <property type="entry name" value="POZ domain"/>
    <property type="match status" value="1"/>
</dbReference>
<reference evidence="2" key="1">
    <citation type="submission" date="2020-08" db="EMBL/GenBank/DDBJ databases">
        <title>Multicomponent nature underlies the extraordinary mechanical properties of spider dragline silk.</title>
        <authorList>
            <person name="Kono N."/>
            <person name="Nakamura H."/>
            <person name="Mori M."/>
            <person name="Yoshida Y."/>
            <person name="Ohtoshi R."/>
            <person name="Malay A.D."/>
            <person name="Moran D.A.P."/>
            <person name="Tomita M."/>
            <person name="Numata K."/>
            <person name="Arakawa K."/>
        </authorList>
    </citation>
    <scope>NUCLEOTIDE SEQUENCE</scope>
</reference>
<dbReference type="Proteomes" id="UP000887013">
    <property type="component" value="Unassembled WGS sequence"/>
</dbReference>
<dbReference type="InterPro" id="IPR011333">
    <property type="entry name" value="SKP1/BTB/POZ_sf"/>
</dbReference>
<dbReference type="PROSITE" id="PS50097">
    <property type="entry name" value="BTB"/>
    <property type="match status" value="1"/>
</dbReference>
<feature type="domain" description="BTB" evidence="1">
    <location>
        <begin position="152"/>
        <end position="215"/>
    </location>
</feature>
<organism evidence="2 3">
    <name type="scientific">Nephila pilipes</name>
    <name type="common">Giant wood spider</name>
    <name type="synonym">Nephila maculata</name>
    <dbReference type="NCBI Taxonomy" id="299642"/>
    <lineage>
        <taxon>Eukaryota</taxon>
        <taxon>Metazoa</taxon>
        <taxon>Ecdysozoa</taxon>
        <taxon>Arthropoda</taxon>
        <taxon>Chelicerata</taxon>
        <taxon>Arachnida</taxon>
        <taxon>Araneae</taxon>
        <taxon>Araneomorphae</taxon>
        <taxon>Entelegynae</taxon>
        <taxon>Araneoidea</taxon>
        <taxon>Nephilidae</taxon>
        <taxon>Nephila</taxon>
    </lineage>
</organism>
<dbReference type="CDD" id="cd14733">
    <property type="entry name" value="BACK"/>
    <property type="match status" value="1"/>
</dbReference>
<dbReference type="Gene3D" id="3.30.710.10">
    <property type="entry name" value="Potassium Channel Kv1.1, Chain A"/>
    <property type="match status" value="1"/>
</dbReference>
<protein>
    <submittedName>
        <fullName evidence="2">Speckle-type POZ protein-like B</fullName>
    </submittedName>
</protein>
<keyword evidence="3" id="KW-1185">Reference proteome</keyword>
<gene>
    <name evidence="2" type="primary">spoplb_17</name>
    <name evidence="2" type="ORF">NPIL_504261</name>
</gene>
<dbReference type="OrthoDB" id="6437200at2759"/>
<evidence type="ECO:0000259" key="1">
    <source>
        <dbReference type="PROSITE" id="PS50097"/>
    </source>
</evidence>